<dbReference type="PANTHER" id="PTHR38731:SF3">
    <property type="entry name" value="BLL6125 PROTEIN"/>
    <property type="match status" value="1"/>
</dbReference>
<dbReference type="PANTHER" id="PTHR38731">
    <property type="entry name" value="LIPL45-RELATED LIPOPROTEIN-RELATED"/>
    <property type="match status" value="1"/>
</dbReference>
<feature type="region of interest" description="Disordered" evidence="1">
    <location>
        <begin position="24"/>
        <end position="45"/>
    </location>
</feature>
<evidence type="ECO:0000256" key="2">
    <source>
        <dbReference type="SAM" id="SignalP"/>
    </source>
</evidence>
<feature type="compositionally biased region" description="Low complexity" evidence="1">
    <location>
        <begin position="303"/>
        <end position="315"/>
    </location>
</feature>
<reference evidence="4 5" key="1">
    <citation type="submission" date="2018-05" db="EMBL/GenBank/DDBJ databases">
        <title>Genomic Encyclopedia of Type Strains, Phase IV (KMG-V): Genome sequencing to study the core and pangenomes of soil and plant-associated prokaryotes.</title>
        <authorList>
            <person name="Whitman W."/>
        </authorList>
    </citation>
    <scope>NUCLEOTIDE SEQUENCE [LARGE SCALE GENOMIC DNA]</scope>
    <source>
        <strain evidence="4 5">SCZa-39</strain>
    </source>
</reference>
<accession>A0ABX5KQB5</accession>
<organism evidence="4 5">
    <name type="scientific">Paraburkholderia unamae</name>
    <dbReference type="NCBI Taxonomy" id="219649"/>
    <lineage>
        <taxon>Bacteria</taxon>
        <taxon>Pseudomonadati</taxon>
        <taxon>Pseudomonadota</taxon>
        <taxon>Betaproteobacteria</taxon>
        <taxon>Burkholderiales</taxon>
        <taxon>Burkholderiaceae</taxon>
        <taxon>Paraburkholderia</taxon>
    </lineage>
</organism>
<dbReference type="Proteomes" id="UP000245712">
    <property type="component" value="Unassembled WGS sequence"/>
</dbReference>
<evidence type="ECO:0000259" key="3">
    <source>
        <dbReference type="Pfam" id="PF04773"/>
    </source>
</evidence>
<sequence>MPSRTLRGLAALVLSVVCAAGAAQTTQSDQKDQRDRTNLPAPEASAAVPAASAAGKAVVVVGHASVANARGTSALASGASLAVGDTIETGTDGYVYVTTVDHGFISVRPNSSLSIERYDYDASAPERTVIKLTLHRGVVREISGKGAQAARDHYRMNTPVAALGVRGTDFTVFTNANVTSASVRSGGIVMTPLGGACASSGAGPCEGTNAAQLFADLSDKALQVTRGSAHPVVLDTRLTPLTTEGAGQKAEDSAARAAVAVTHVDPGVVPVELTLPLTPATTPTDSSSSAPATSTPATPPSTTPTSPSTSITPPAQTTEAQQIFWGRFTPLANLPADSSLATLEQGKDYIGYLKPFTLVRTPQTDMVLPQQGVLNFTLDAANSAAYLINNTTGVATAASLSNGALAVDFGTNRFTTSLQASVNGSTYKVSSYGDVLKGGILNWDVAAPAAVIGALAGKNVTQAGYIFNQNLSNNQSLAGATLWSR</sequence>
<proteinExistence type="predicted"/>
<dbReference type="InterPro" id="IPR006860">
    <property type="entry name" value="FecR"/>
</dbReference>
<feature type="compositionally biased region" description="Low complexity" evidence="1">
    <location>
        <begin position="276"/>
        <end position="296"/>
    </location>
</feature>
<keyword evidence="2" id="KW-0732">Signal</keyword>
<feature type="signal peptide" evidence="2">
    <location>
        <begin position="1"/>
        <end position="22"/>
    </location>
</feature>
<dbReference type="EMBL" id="QEOB01000009">
    <property type="protein sequence ID" value="PVX82163.1"/>
    <property type="molecule type" value="Genomic_DNA"/>
</dbReference>
<comment type="caution">
    <text evidence="4">The sequence shown here is derived from an EMBL/GenBank/DDBJ whole genome shotgun (WGS) entry which is preliminary data.</text>
</comment>
<gene>
    <name evidence="4" type="ORF">C7402_10916</name>
</gene>
<keyword evidence="5" id="KW-1185">Reference proteome</keyword>
<evidence type="ECO:0000256" key="1">
    <source>
        <dbReference type="SAM" id="MobiDB-lite"/>
    </source>
</evidence>
<evidence type="ECO:0000313" key="5">
    <source>
        <dbReference type="Proteomes" id="UP000245712"/>
    </source>
</evidence>
<evidence type="ECO:0000313" key="4">
    <source>
        <dbReference type="EMBL" id="PVX82163.1"/>
    </source>
</evidence>
<protein>
    <submittedName>
        <fullName evidence="4">FecR family protein</fullName>
    </submittedName>
</protein>
<feature type="region of interest" description="Disordered" evidence="1">
    <location>
        <begin position="276"/>
        <end position="315"/>
    </location>
</feature>
<name>A0ABX5KQB5_9BURK</name>
<dbReference type="Pfam" id="PF04773">
    <property type="entry name" value="FecR"/>
    <property type="match status" value="1"/>
</dbReference>
<feature type="chain" id="PRO_5045894092" evidence="2">
    <location>
        <begin position="23"/>
        <end position="485"/>
    </location>
</feature>
<feature type="domain" description="FecR protein" evidence="3">
    <location>
        <begin position="85"/>
        <end position="187"/>
    </location>
</feature>